<dbReference type="GO" id="GO:0043565">
    <property type="term" value="F:sequence-specific DNA binding"/>
    <property type="evidence" value="ECO:0007669"/>
    <property type="project" value="InterPro"/>
</dbReference>
<comment type="caution">
    <text evidence="5">The sequence shown here is derived from an EMBL/GenBank/DDBJ whole genome shotgun (WGS) entry which is preliminary data.</text>
</comment>
<dbReference type="Pfam" id="PF12833">
    <property type="entry name" value="HTH_18"/>
    <property type="match status" value="1"/>
</dbReference>
<evidence type="ECO:0000313" key="6">
    <source>
        <dbReference type="Proteomes" id="UP000475249"/>
    </source>
</evidence>
<keyword evidence="1" id="KW-0805">Transcription regulation</keyword>
<name>A0A6L9EBU8_9FLAO</name>
<dbReference type="PRINTS" id="PR00032">
    <property type="entry name" value="HTHARAC"/>
</dbReference>
<gene>
    <name evidence="5" type="ORF">GTQ38_09355</name>
</gene>
<dbReference type="GO" id="GO:0003700">
    <property type="term" value="F:DNA-binding transcription factor activity"/>
    <property type="evidence" value="ECO:0007669"/>
    <property type="project" value="InterPro"/>
</dbReference>
<evidence type="ECO:0000313" key="5">
    <source>
        <dbReference type="EMBL" id="NAS12207.1"/>
    </source>
</evidence>
<evidence type="ECO:0000256" key="3">
    <source>
        <dbReference type="ARBA" id="ARBA00023163"/>
    </source>
</evidence>
<dbReference type="InterPro" id="IPR020449">
    <property type="entry name" value="Tscrpt_reg_AraC-type_HTH"/>
</dbReference>
<dbReference type="RefSeq" id="WP_161435252.1">
    <property type="nucleotide sequence ID" value="NZ_WXYO01000004.1"/>
</dbReference>
<dbReference type="InterPro" id="IPR018060">
    <property type="entry name" value="HTH_AraC"/>
</dbReference>
<dbReference type="Gene3D" id="1.10.10.60">
    <property type="entry name" value="Homeodomain-like"/>
    <property type="match status" value="1"/>
</dbReference>
<feature type="domain" description="HTH araC/xylS-type" evidence="4">
    <location>
        <begin position="189"/>
        <end position="287"/>
    </location>
</feature>
<dbReference type="PANTHER" id="PTHR43280">
    <property type="entry name" value="ARAC-FAMILY TRANSCRIPTIONAL REGULATOR"/>
    <property type="match status" value="1"/>
</dbReference>
<keyword evidence="3" id="KW-0804">Transcription</keyword>
<sequence>MKSKFLHNYDYQEYIKNVLHSTEAQKPIFIATEEEFSRGKGITHPYRSNFYSFGVLHQSECQLQVGIREYHIKRGSLTMVGPGIVRNWISNSWDMANTTVFFKESLFGKPFHSNFLLDYDFFSHGANHVVDLDEEAYNKINLLLELLKGNIDNLAFASGLLYAILEYINQVYSENQTHLPLTRNDKIAREFRNLLQENFRQHKTVDFYADNFNLSSKHLSDLLKDTIGKTIKQAIEEMVIFETKSLLKQTTMDIKEIVYQLGYEDPSYFSKFFKGKTGYTPSEYRLKA</sequence>
<protein>
    <submittedName>
        <fullName evidence="5">Helix-turn-helix domain-containing protein</fullName>
    </submittedName>
</protein>
<dbReference type="InterPro" id="IPR009057">
    <property type="entry name" value="Homeodomain-like_sf"/>
</dbReference>
<dbReference type="SUPFAM" id="SSF46689">
    <property type="entry name" value="Homeodomain-like"/>
    <property type="match status" value="1"/>
</dbReference>
<evidence type="ECO:0000256" key="2">
    <source>
        <dbReference type="ARBA" id="ARBA00023125"/>
    </source>
</evidence>
<dbReference type="AlphaFoldDB" id="A0A6L9EBU8"/>
<dbReference type="SMART" id="SM00342">
    <property type="entry name" value="HTH_ARAC"/>
    <property type="match status" value="1"/>
</dbReference>
<dbReference type="PROSITE" id="PS01124">
    <property type="entry name" value="HTH_ARAC_FAMILY_2"/>
    <property type="match status" value="1"/>
</dbReference>
<accession>A0A6L9EBU8</accession>
<dbReference type="EMBL" id="WXYO01000004">
    <property type="protein sequence ID" value="NAS12207.1"/>
    <property type="molecule type" value="Genomic_DNA"/>
</dbReference>
<organism evidence="5 6">
    <name type="scientific">Poritiphilus flavus</name>
    <dbReference type="NCBI Taxonomy" id="2697053"/>
    <lineage>
        <taxon>Bacteria</taxon>
        <taxon>Pseudomonadati</taxon>
        <taxon>Bacteroidota</taxon>
        <taxon>Flavobacteriia</taxon>
        <taxon>Flavobacteriales</taxon>
        <taxon>Flavobacteriaceae</taxon>
        <taxon>Poritiphilus</taxon>
    </lineage>
</organism>
<keyword evidence="2" id="KW-0238">DNA-binding</keyword>
<dbReference type="PANTHER" id="PTHR43280:SF32">
    <property type="entry name" value="TRANSCRIPTIONAL REGULATORY PROTEIN"/>
    <property type="match status" value="1"/>
</dbReference>
<evidence type="ECO:0000256" key="1">
    <source>
        <dbReference type="ARBA" id="ARBA00023015"/>
    </source>
</evidence>
<proteinExistence type="predicted"/>
<reference evidence="5 6" key="1">
    <citation type="submission" date="2020-01" db="EMBL/GenBank/DDBJ databases">
        <title>Bacteria diversity of Porities sp.</title>
        <authorList>
            <person name="Wang G."/>
        </authorList>
    </citation>
    <scope>NUCLEOTIDE SEQUENCE [LARGE SCALE GENOMIC DNA]</scope>
    <source>
        <strain evidence="5 6">R33</strain>
    </source>
</reference>
<keyword evidence="6" id="KW-1185">Reference proteome</keyword>
<evidence type="ECO:0000259" key="4">
    <source>
        <dbReference type="PROSITE" id="PS01124"/>
    </source>
</evidence>
<dbReference type="Proteomes" id="UP000475249">
    <property type="component" value="Unassembled WGS sequence"/>
</dbReference>